<organism evidence="2 3">
    <name type="scientific">Fusarium musae</name>
    <dbReference type="NCBI Taxonomy" id="1042133"/>
    <lineage>
        <taxon>Eukaryota</taxon>
        <taxon>Fungi</taxon>
        <taxon>Dikarya</taxon>
        <taxon>Ascomycota</taxon>
        <taxon>Pezizomycotina</taxon>
        <taxon>Sordariomycetes</taxon>
        <taxon>Hypocreomycetidae</taxon>
        <taxon>Hypocreales</taxon>
        <taxon>Nectriaceae</taxon>
        <taxon>Fusarium</taxon>
    </lineage>
</organism>
<accession>A0A9P8IP39</accession>
<comment type="caution">
    <text evidence="2">The sequence shown here is derived from an EMBL/GenBank/DDBJ whole genome shotgun (WGS) entry which is preliminary data.</text>
</comment>
<dbReference type="RefSeq" id="XP_044681041.1">
    <property type="nucleotide sequence ID" value="XM_044825384.1"/>
</dbReference>
<dbReference type="Proteomes" id="UP000827133">
    <property type="component" value="Unassembled WGS sequence"/>
</dbReference>
<dbReference type="KEGG" id="fmu:J7337_007752"/>
<feature type="compositionally biased region" description="Polar residues" evidence="1">
    <location>
        <begin position="77"/>
        <end position="87"/>
    </location>
</feature>
<dbReference type="GeneID" id="68315608"/>
<protein>
    <submittedName>
        <fullName evidence="2">Uncharacterized protein</fullName>
    </submittedName>
</protein>
<gene>
    <name evidence="2" type="ORF">J7337_007752</name>
</gene>
<feature type="compositionally biased region" description="Basic and acidic residues" evidence="1">
    <location>
        <begin position="61"/>
        <end position="74"/>
    </location>
</feature>
<keyword evidence="3" id="KW-1185">Reference proteome</keyword>
<evidence type="ECO:0000313" key="3">
    <source>
        <dbReference type="Proteomes" id="UP000827133"/>
    </source>
</evidence>
<sequence length="87" mass="9252">MPSESPNTISIKRSSKNNTPSNLSFGEISIAKVNDQMVYAPGVVKSHIQRSDTQRPAGGTENRKEAAVPDHNAADEANSTATGKNDN</sequence>
<feature type="region of interest" description="Disordered" evidence="1">
    <location>
        <begin position="1"/>
        <end position="23"/>
    </location>
</feature>
<dbReference type="AlphaFoldDB" id="A0A9P8IP39"/>
<reference evidence="2" key="1">
    <citation type="journal article" date="2021" name="Mol. Plant Microbe Interact.">
        <title>Telomere to telomere genome assembly of Fusarium musae F31, causal agent of crown rot disease of banana.</title>
        <authorList>
            <person name="Degradi L."/>
            <person name="Tava V."/>
            <person name="Kunova A."/>
            <person name="Cortesi P."/>
            <person name="Saracchi M."/>
            <person name="Pasquali M."/>
        </authorList>
    </citation>
    <scope>NUCLEOTIDE SEQUENCE</scope>
    <source>
        <strain evidence="2">F31</strain>
    </source>
</reference>
<name>A0A9P8IP39_9HYPO</name>
<proteinExistence type="predicted"/>
<evidence type="ECO:0000313" key="2">
    <source>
        <dbReference type="EMBL" id="KAG9502041.1"/>
    </source>
</evidence>
<evidence type="ECO:0000256" key="1">
    <source>
        <dbReference type="SAM" id="MobiDB-lite"/>
    </source>
</evidence>
<feature type="region of interest" description="Disordered" evidence="1">
    <location>
        <begin position="42"/>
        <end position="87"/>
    </location>
</feature>
<dbReference type="EMBL" id="JAHBCI010000005">
    <property type="protein sequence ID" value="KAG9502041.1"/>
    <property type="molecule type" value="Genomic_DNA"/>
</dbReference>